<feature type="compositionally biased region" description="Polar residues" evidence="1">
    <location>
        <begin position="427"/>
        <end position="439"/>
    </location>
</feature>
<feature type="region of interest" description="Disordered" evidence="1">
    <location>
        <begin position="10"/>
        <end position="35"/>
    </location>
</feature>
<organism evidence="2 3">
    <name type="scientific">Trypanosoma rangeli SC58</name>
    <dbReference type="NCBI Taxonomy" id="429131"/>
    <lineage>
        <taxon>Eukaryota</taxon>
        <taxon>Discoba</taxon>
        <taxon>Euglenozoa</taxon>
        <taxon>Kinetoplastea</taxon>
        <taxon>Metakinetoplastina</taxon>
        <taxon>Trypanosomatida</taxon>
        <taxon>Trypanosomatidae</taxon>
        <taxon>Trypanosoma</taxon>
        <taxon>Herpetosoma</taxon>
    </lineage>
</organism>
<evidence type="ECO:0000256" key="1">
    <source>
        <dbReference type="SAM" id="MobiDB-lite"/>
    </source>
</evidence>
<feature type="region of interest" description="Disordered" evidence="1">
    <location>
        <begin position="153"/>
        <end position="191"/>
    </location>
</feature>
<dbReference type="OrthoDB" id="243269at2759"/>
<reference evidence="2 3" key="1">
    <citation type="submission" date="2013-07" db="EMBL/GenBank/DDBJ databases">
        <authorList>
            <person name="Stoco P.H."/>
            <person name="Wagner G."/>
            <person name="Gerber A."/>
            <person name="Zaha A."/>
            <person name="Thompson C."/>
            <person name="Bartholomeu D.C."/>
            <person name="Luckemeyer D.D."/>
            <person name="Bahia D."/>
            <person name="Loreto E."/>
            <person name="Prestes E.B."/>
            <person name="Lima F.M."/>
            <person name="Rodrigues-Luiz G."/>
            <person name="Vallejo G.A."/>
            <person name="Filho J.F."/>
            <person name="Monteiro K.M."/>
            <person name="Tyler K.M."/>
            <person name="de Almeida L.G."/>
            <person name="Ortiz M.F."/>
            <person name="Siervo M.A."/>
            <person name="de Moraes M.H."/>
            <person name="Cunha O.L."/>
            <person name="Mendonca-Neto R."/>
            <person name="Silva R."/>
            <person name="Teixeira S.M."/>
            <person name="Murta S.M."/>
            <person name="Sincero T.C."/>
            <person name="Mendes T.A."/>
            <person name="Urmenyi T.P."/>
            <person name="Silva V.G."/>
            <person name="da Rocha W.D."/>
            <person name="Andersson B."/>
            <person name="Romanha A.J."/>
            <person name="Steindel M."/>
            <person name="de Vasconcelos A.T."/>
            <person name="Grisard E.C."/>
        </authorList>
    </citation>
    <scope>NUCLEOTIDE SEQUENCE [LARGE SCALE GENOMIC DNA]</scope>
    <source>
        <strain evidence="2 3">SC58</strain>
    </source>
</reference>
<keyword evidence="3" id="KW-1185">Reference proteome</keyword>
<dbReference type="AlphaFoldDB" id="A0A061IZX9"/>
<comment type="caution">
    <text evidence="2">The sequence shown here is derived from an EMBL/GenBank/DDBJ whole genome shotgun (WGS) entry which is preliminary data.</text>
</comment>
<dbReference type="EMBL" id="AUPL01003575">
    <property type="protein sequence ID" value="ESL08718.1"/>
    <property type="molecule type" value="Genomic_DNA"/>
</dbReference>
<gene>
    <name evidence="2" type="ORF">TRSC58_03575</name>
</gene>
<dbReference type="Proteomes" id="UP000031737">
    <property type="component" value="Unassembled WGS sequence"/>
</dbReference>
<accession>A0A061IZX9</accession>
<proteinExistence type="predicted"/>
<protein>
    <submittedName>
        <fullName evidence="2">Uncharacterized protein</fullName>
    </submittedName>
</protein>
<name>A0A061IZX9_TRYRA</name>
<dbReference type="VEuPathDB" id="TriTrypDB:TRSC58_03575"/>
<evidence type="ECO:0000313" key="3">
    <source>
        <dbReference type="Proteomes" id="UP000031737"/>
    </source>
</evidence>
<sequence length="664" mass="71346">MRKCILWTPVRPGERRPASTDSPQSELHIPSPGPCGTGTIGVVRVDGEVPLMGHMSSNSVIDSVCESQATLTLLAASDELDGEHRNALSAAYGNTARSAERNLLVTYEKKGNGNRKEVACRYTCALTSSPKRTLASTETVATPLELYTVPYRAGELPPPAMEQQQQQSRARSPIPERPDTEAPASTFLRGPQRWLGRRLKSPMPDEDSDYDVTISCVSEKLRVWEGMQGDEKRDGECGLNILASCFDERLQDSAHVTAENTVASVPPRKPLVMRSPLPRFIGASSTPLDGEARQHIEGGKRCDADTASVRHRSRADSTCAAFVGHHPAADTCEPCKQSPVAPAFELRALSREPPGEALTVVDIDISPDTSAPELVDWHVLVEESITLDLTVGSEEVKEAQQQPVRCLESYFFPTTTGCGGGHKVDNSRSLSTLPASEASTVPAAEEEETMRLSPQSPQRQEATRPLPLDSRDSVACQTLWSPSIHPMDSNCFGSACGEEEFGVIRHESPLKSLLARLAANKDHHLHGGGVSEVRGTASPLPSPPPLSVSSTAEMQGSLVHQHKTRQFDLAPLSLVVELCRALLPFARRLLLLLAQESGGSAGVECEVCAEVANSILEAEGVRHVRATRHLCRSIAVLGGADAVDGDTLSYATFVASLLQLAGGP</sequence>
<evidence type="ECO:0000313" key="2">
    <source>
        <dbReference type="EMBL" id="ESL08718.1"/>
    </source>
</evidence>
<feature type="region of interest" description="Disordered" evidence="1">
    <location>
        <begin position="427"/>
        <end position="467"/>
    </location>
</feature>